<dbReference type="Proteomes" id="UP000503308">
    <property type="component" value="Chromosome"/>
</dbReference>
<keyword evidence="3" id="KW-1185">Reference proteome</keyword>
<evidence type="ECO:0000313" key="3">
    <source>
        <dbReference type="Proteomes" id="UP000503308"/>
    </source>
</evidence>
<gene>
    <name evidence="2" type="ORF">G3256_06645</name>
</gene>
<protein>
    <submittedName>
        <fullName evidence="2">DUF5333 domain-containing protein</fullName>
    </submittedName>
</protein>
<dbReference type="Pfam" id="PF17267">
    <property type="entry name" value="DUF5333"/>
    <property type="match status" value="1"/>
</dbReference>
<dbReference type="EMBL" id="CP048788">
    <property type="protein sequence ID" value="QJF50857.1"/>
    <property type="molecule type" value="Genomic_DNA"/>
</dbReference>
<evidence type="ECO:0000313" key="2">
    <source>
        <dbReference type="EMBL" id="QJF50857.1"/>
    </source>
</evidence>
<name>A0A858SS90_9RHOB</name>
<evidence type="ECO:0000256" key="1">
    <source>
        <dbReference type="SAM" id="SignalP"/>
    </source>
</evidence>
<dbReference type="RefSeq" id="WP_169640074.1">
    <property type="nucleotide sequence ID" value="NZ_CP048788.1"/>
</dbReference>
<dbReference type="KEGG" id="rpon:G3256_06645"/>
<feature type="chain" id="PRO_5032354281" evidence="1">
    <location>
        <begin position="21"/>
        <end position="133"/>
    </location>
</feature>
<accession>A0A858SS90</accession>
<organism evidence="2 3">
    <name type="scientific">Roseobacter ponti</name>
    <dbReference type="NCBI Taxonomy" id="1891787"/>
    <lineage>
        <taxon>Bacteria</taxon>
        <taxon>Pseudomonadati</taxon>
        <taxon>Pseudomonadota</taxon>
        <taxon>Alphaproteobacteria</taxon>
        <taxon>Rhodobacterales</taxon>
        <taxon>Roseobacteraceae</taxon>
        <taxon>Roseobacter</taxon>
    </lineage>
</organism>
<keyword evidence="1" id="KW-0732">Signal</keyword>
<feature type="signal peptide" evidence="1">
    <location>
        <begin position="1"/>
        <end position="20"/>
    </location>
</feature>
<dbReference type="InterPro" id="IPR020349">
    <property type="entry name" value="Uncharacterised_14.7kDa"/>
</dbReference>
<reference evidence="2 3" key="1">
    <citation type="submission" date="2020-02" db="EMBL/GenBank/DDBJ databases">
        <title>Genome sequence of Roseobacter ponti.</title>
        <authorList>
            <person name="Hollensteiner J."/>
            <person name="Schneider D."/>
            <person name="Poehlein A."/>
            <person name="Daniel R."/>
        </authorList>
    </citation>
    <scope>NUCLEOTIDE SEQUENCE [LARGE SCALE GENOMIC DNA]</scope>
    <source>
        <strain evidence="2 3">DSM 106830</strain>
    </source>
</reference>
<sequence length="133" mass="14628">MTRLILSAAVMLSLATSASAKPALRDVPEIDNGLFTVGLADQIRKNCPDISARFFRALSYLKGLENEARDRGYTEAEVEAHLDSDAEKDRLRARARDYMKTRGHGQDQQGYCALGREEISRGSAIGALLRATN</sequence>
<dbReference type="AlphaFoldDB" id="A0A858SS90"/>
<proteinExistence type="predicted"/>